<name>A0A8T9CJ22_9HELO</name>
<feature type="domain" description="Amino acid permease/ SLC12A" evidence="8">
    <location>
        <begin position="70"/>
        <end position="549"/>
    </location>
</feature>
<organism evidence="9 10">
    <name type="scientific">Lachnellula suecica</name>
    <dbReference type="NCBI Taxonomy" id="602035"/>
    <lineage>
        <taxon>Eukaryota</taxon>
        <taxon>Fungi</taxon>
        <taxon>Dikarya</taxon>
        <taxon>Ascomycota</taxon>
        <taxon>Pezizomycotina</taxon>
        <taxon>Leotiomycetes</taxon>
        <taxon>Helotiales</taxon>
        <taxon>Lachnaceae</taxon>
        <taxon>Lachnellula</taxon>
    </lineage>
</organism>
<comment type="caution">
    <text evidence="9">The sequence shown here is derived from an EMBL/GenBank/DDBJ whole genome shotgun (WGS) entry which is preliminary data.</text>
</comment>
<keyword evidence="3 7" id="KW-0812">Transmembrane</keyword>
<accession>A0A8T9CJ22</accession>
<keyword evidence="4" id="KW-0029">Amino-acid transport</keyword>
<dbReference type="Proteomes" id="UP000469558">
    <property type="component" value="Unassembled WGS sequence"/>
</dbReference>
<evidence type="ECO:0000259" key="8">
    <source>
        <dbReference type="Pfam" id="PF00324"/>
    </source>
</evidence>
<feature type="transmembrane region" description="Helical" evidence="7">
    <location>
        <begin position="70"/>
        <end position="89"/>
    </location>
</feature>
<feature type="transmembrane region" description="Helical" evidence="7">
    <location>
        <begin position="195"/>
        <end position="217"/>
    </location>
</feature>
<evidence type="ECO:0000313" key="9">
    <source>
        <dbReference type="EMBL" id="TVY85441.1"/>
    </source>
</evidence>
<proteinExistence type="predicted"/>
<dbReference type="InterPro" id="IPR050524">
    <property type="entry name" value="APC_YAT"/>
</dbReference>
<evidence type="ECO:0000256" key="2">
    <source>
        <dbReference type="ARBA" id="ARBA00022448"/>
    </source>
</evidence>
<feature type="transmembrane region" description="Helical" evidence="7">
    <location>
        <begin position="523"/>
        <end position="543"/>
    </location>
</feature>
<feature type="transmembrane region" description="Helical" evidence="7">
    <location>
        <begin position="161"/>
        <end position="183"/>
    </location>
</feature>
<keyword evidence="2" id="KW-0813">Transport</keyword>
<sequence>MAQKSLPYADGMELAHFDGPEVHDEYRGMEFNKYPGMSDDGSEKLAFTSSHVYDEDRGSALNRDLKTRQIAMIALGGALGTGLLINTRLCDYADLDSGPTLAASGPGSMLIGYAIVGVLCYAVMAAMGEMAAWLPIPSGFTGFAHRFVDPALGFALGWNYWFKYIITTPNNLIASVLVIKFWFGKSGYDGPGANSAIYVCIFLAAIIAINYFGVGIFGEFEFWLSSTKVLIMLGLIIFTFVLAVGGGPSHETPGFRYWSDPGAFAPYKISGSGGRFLGFWNVLSSAVFSFLGAELVGVTVGEAQNPRKAIPRAVKLTFFRIVFFYIVLIFLLGMNVPYNSKLLLSANHESGKTVSAEGSPFVVAAIIAGIDGLADLINVCLLVFTFSAANSDLYIATRTLYSLAIEGNAPKVFARTNDRGVPIYALGLSSTCCLLAFISTDVGTFQTFQYFVTLVTIFGILTWISILVSHIYFVRARRAQHIPDTALAYVSPFGTIGSSAALVFALVILIFNGWGTFVNGFDWRNFIVSYIGIPIFLVMFGGYKVLMKSTTWTAEEADLYSGKAKIDAQEAEFLESEVKRYSANATKYQKIYRVTLGHFF</sequence>
<evidence type="ECO:0000256" key="6">
    <source>
        <dbReference type="ARBA" id="ARBA00023136"/>
    </source>
</evidence>
<keyword evidence="5 7" id="KW-1133">Transmembrane helix</keyword>
<dbReference type="AlphaFoldDB" id="A0A8T9CJ22"/>
<dbReference type="PANTHER" id="PTHR43341">
    <property type="entry name" value="AMINO ACID PERMEASE"/>
    <property type="match status" value="1"/>
</dbReference>
<feature type="transmembrane region" description="Helical" evidence="7">
    <location>
        <begin position="229"/>
        <end position="248"/>
    </location>
</feature>
<feature type="transmembrane region" description="Helical" evidence="7">
    <location>
        <begin position="450"/>
        <end position="474"/>
    </location>
</feature>
<comment type="subcellular location">
    <subcellularLocation>
        <location evidence="1">Membrane</location>
        <topology evidence="1">Multi-pass membrane protein</topology>
    </subcellularLocation>
</comment>
<keyword evidence="6 7" id="KW-0472">Membrane</keyword>
<protein>
    <submittedName>
        <fullName evidence="9">Dicarboxylic amino acid permease</fullName>
    </submittedName>
</protein>
<evidence type="ECO:0000256" key="3">
    <source>
        <dbReference type="ARBA" id="ARBA00022692"/>
    </source>
</evidence>
<feature type="transmembrane region" description="Helical" evidence="7">
    <location>
        <begin position="109"/>
        <end position="128"/>
    </location>
</feature>
<feature type="transmembrane region" description="Helical" evidence="7">
    <location>
        <begin position="318"/>
        <end position="338"/>
    </location>
</feature>
<feature type="transmembrane region" description="Helical" evidence="7">
    <location>
        <begin position="358"/>
        <end position="384"/>
    </location>
</feature>
<dbReference type="InterPro" id="IPR004840">
    <property type="entry name" value="Amino_acid_permease_CS"/>
</dbReference>
<dbReference type="PANTHER" id="PTHR43341:SF9">
    <property type="entry name" value="DICARBOXYLIC AMINO ACID PERMEASE"/>
    <property type="match status" value="1"/>
</dbReference>
<dbReference type="GO" id="GO:0016020">
    <property type="term" value="C:membrane"/>
    <property type="evidence" value="ECO:0007669"/>
    <property type="project" value="UniProtKB-SubCell"/>
</dbReference>
<evidence type="ECO:0000256" key="5">
    <source>
        <dbReference type="ARBA" id="ARBA00022989"/>
    </source>
</evidence>
<dbReference type="OrthoDB" id="3900342at2759"/>
<evidence type="ECO:0000256" key="7">
    <source>
        <dbReference type="SAM" id="Phobius"/>
    </source>
</evidence>
<dbReference type="Gene3D" id="1.20.1740.10">
    <property type="entry name" value="Amino acid/polyamine transporter I"/>
    <property type="match status" value="1"/>
</dbReference>
<reference evidence="9 10" key="1">
    <citation type="submission" date="2018-05" db="EMBL/GenBank/DDBJ databases">
        <title>Genome sequencing and assembly of the regulated plant pathogen Lachnellula willkommii and related sister species for the development of diagnostic species identification markers.</title>
        <authorList>
            <person name="Giroux E."/>
            <person name="Bilodeau G."/>
        </authorList>
    </citation>
    <scope>NUCLEOTIDE SEQUENCE [LARGE SCALE GENOMIC DNA]</scope>
    <source>
        <strain evidence="9 10">CBS 268.59</strain>
    </source>
</reference>
<gene>
    <name evidence="9" type="primary">DIP5_1</name>
    <name evidence="9" type="ORF">LSUE1_G000141</name>
</gene>
<dbReference type="FunFam" id="1.20.1740.10:FF:000001">
    <property type="entry name" value="Amino acid permease"/>
    <property type="match status" value="1"/>
</dbReference>
<evidence type="ECO:0000256" key="1">
    <source>
        <dbReference type="ARBA" id="ARBA00004141"/>
    </source>
</evidence>
<dbReference type="InterPro" id="IPR004841">
    <property type="entry name" value="AA-permease/SLC12A_dom"/>
</dbReference>
<dbReference type="PROSITE" id="PS00218">
    <property type="entry name" value="AMINO_ACID_PERMEASE_1"/>
    <property type="match status" value="1"/>
</dbReference>
<feature type="transmembrane region" description="Helical" evidence="7">
    <location>
        <begin position="421"/>
        <end position="438"/>
    </location>
</feature>
<dbReference type="GO" id="GO:0015171">
    <property type="term" value="F:amino acid transmembrane transporter activity"/>
    <property type="evidence" value="ECO:0007669"/>
    <property type="project" value="TreeGrafter"/>
</dbReference>
<evidence type="ECO:0000256" key="4">
    <source>
        <dbReference type="ARBA" id="ARBA00022970"/>
    </source>
</evidence>
<evidence type="ECO:0000313" key="10">
    <source>
        <dbReference type="Proteomes" id="UP000469558"/>
    </source>
</evidence>
<dbReference type="Pfam" id="PF00324">
    <property type="entry name" value="AA_permease"/>
    <property type="match status" value="1"/>
</dbReference>
<feature type="transmembrane region" description="Helical" evidence="7">
    <location>
        <begin position="277"/>
        <end position="297"/>
    </location>
</feature>
<keyword evidence="10" id="KW-1185">Reference proteome</keyword>
<dbReference type="PIRSF" id="PIRSF006060">
    <property type="entry name" value="AA_transporter"/>
    <property type="match status" value="1"/>
</dbReference>
<dbReference type="EMBL" id="QGMK01000007">
    <property type="protein sequence ID" value="TVY85441.1"/>
    <property type="molecule type" value="Genomic_DNA"/>
</dbReference>
<feature type="transmembrane region" description="Helical" evidence="7">
    <location>
        <begin position="486"/>
        <end position="511"/>
    </location>
</feature>